<dbReference type="AlphaFoldDB" id="A0A239PTK0"/>
<keyword evidence="5" id="KW-1185">Reference proteome</keyword>
<dbReference type="PANTHER" id="PTHR48106:SF8">
    <property type="entry name" value="OS02G0805600 PROTEIN"/>
    <property type="match status" value="1"/>
</dbReference>
<dbReference type="SUPFAM" id="SSF50129">
    <property type="entry name" value="GroES-like"/>
    <property type="match status" value="1"/>
</dbReference>
<evidence type="ECO:0000313" key="4">
    <source>
        <dbReference type="EMBL" id="SNT73027.1"/>
    </source>
</evidence>
<dbReference type="Gene3D" id="3.40.50.720">
    <property type="entry name" value="NAD(P)-binding Rossmann-like Domain"/>
    <property type="match status" value="1"/>
</dbReference>
<organism evidence="4 5">
    <name type="scientific">Paracoccus seriniphilus</name>
    <dbReference type="NCBI Taxonomy" id="184748"/>
    <lineage>
        <taxon>Bacteria</taxon>
        <taxon>Pseudomonadati</taxon>
        <taxon>Pseudomonadota</taxon>
        <taxon>Alphaproteobacteria</taxon>
        <taxon>Rhodobacterales</taxon>
        <taxon>Paracoccaceae</taxon>
        <taxon>Paracoccus</taxon>
    </lineage>
</organism>
<dbReference type="OrthoDB" id="9780520at2"/>
<dbReference type="InterPro" id="IPR020843">
    <property type="entry name" value="ER"/>
</dbReference>
<dbReference type="GO" id="GO:0016651">
    <property type="term" value="F:oxidoreductase activity, acting on NAD(P)H"/>
    <property type="evidence" value="ECO:0007669"/>
    <property type="project" value="TreeGrafter"/>
</dbReference>
<evidence type="ECO:0000259" key="3">
    <source>
        <dbReference type="SMART" id="SM00829"/>
    </source>
</evidence>
<dbReference type="InterPro" id="IPR013149">
    <property type="entry name" value="ADH-like_C"/>
</dbReference>
<evidence type="ECO:0000256" key="2">
    <source>
        <dbReference type="ARBA" id="ARBA00023002"/>
    </source>
</evidence>
<dbReference type="GO" id="GO:0070402">
    <property type="term" value="F:NADPH binding"/>
    <property type="evidence" value="ECO:0007669"/>
    <property type="project" value="TreeGrafter"/>
</dbReference>
<accession>A0A239PTK0</accession>
<dbReference type="InterPro" id="IPR011032">
    <property type="entry name" value="GroES-like_sf"/>
</dbReference>
<dbReference type="SMART" id="SM00829">
    <property type="entry name" value="PKS_ER"/>
    <property type="match status" value="1"/>
</dbReference>
<dbReference type="NCBIfam" id="TIGR02824">
    <property type="entry name" value="quinone_pig3"/>
    <property type="match status" value="1"/>
</dbReference>
<dbReference type="Pfam" id="PF08240">
    <property type="entry name" value="ADH_N"/>
    <property type="match status" value="1"/>
</dbReference>
<dbReference type="InterPro" id="IPR036291">
    <property type="entry name" value="NAD(P)-bd_dom_sf"/>
</dbReference>
<gene>
    <name evidence="4" type="ORF">SAMN05444959_104198</name>
</gene>
<dbReference type="SUPFAM" id="SSF51735">
    <property type="entry name" value="NAD(P)-binding Rossmann-fold domains"/>
    <property type="match status" value="1"/>
</dbReference>
<protein>
    <submittedName>
        <fullName evidence="4">Putative NAD(P)H quinone oxidoreductase, PIG3 family</fullName>
    </submittedName>
</protein>
<proteinExistence type="predicted"/>
<evidence type="ECO:0000313" key="5">
    <source>
        <dbReference type="Proteomes" id="UP000198307"/>
    </source>
</evidence>
<dbReference type="Pfam" id="PF00107">
    <property type="entry name" value="ADH_zinc_N"/>
    <property type="match status" value="1"/>
</dbReference>
<dbReference type="InterPro" id="IPR013154">
    <property type="entry name" value="ADH-like_N"/>
</dbReference>
<keyword evidence="2" id="KW-0560">Oxidoreductase</keyword>
<reference evidence="4 5" key="1">
    <citation type="submission" date="2017-07" db="EMBL/GenBank/DDBJ databases">
        <authorList>
            <person name="Sun Z.S."/>
            <person name="Albrecht U."/>
            <person name="Echele G."/>
            <person name="Lee C.C."/>
        </authorList>
    </citation>
    <scope>NUCLEOTIDE SEQUENCE [LARGE SCALE GENOMIC DNA]</scope>
    <source>
        <strain evidence="4 5">DSM 14827</strain>
    </source>
</reference>
<feature type="domain" description="Enoyl reductase (ER)" evidence="3">
    <location>
        <begin position="15"/>
        <end position="324"/>
    </location>
</feature>
<evidence type="ECO:0000256" key="1">
    <source>
        <dbReference type="ARBA" id="ARBA00022857"/>
    </source>
</evidence>
<sequence length="329" mass="35032">MFPDAMNAVEITAPGDADVLQMVRRPVPVPRHDEILIKIAYAGVNRPDVLQRKGSYAPPPDASDLPGLEASGEIVGLGAGVTRWRKGEQVCALLPGGGYAEYAVCHADHALRIPRGLSLKEGACLPETSFTVWSNVVQRGGLKGGERFLVHGGTSGIGMMAIQIGQALGARVFATAGSDKKCQVISDLGATAINYRNEDFVKRVAAAGGADLILDMVGGSYIPRNIRCLSLDGRLVMIAFLEGPKVELNFAHIMTKRLTVTGSTLRPQSDTAKAEIADAVRKQLWPLISSGAVKVVMDSEFALKDVAEAHRRMESSEHIGKIVLNVAGD</sequence>
<dbReference type="PANTHER" id="PTHR48106">
    <property type="entry name" value="QUINONE OXIDOREDUCTASE PIG3-RELATED"/>
    <property type="match status" value="1"/>
</dbReference>
<keyword evidence="1" id="KW-0521">NADP</keyword>
<dbReference type="EMBL" id="FZQB01000004">
    <property type="protein sequence ID" value="SNT73027.1"/>
    <property type="molecule type" value="Genomic_DNA"/>
</dbReference>
<dbReference type="Proteomes" id="UP000198307">
    <property type="component" value="Unassembled WGS sequence"/>
</dbReference>
<dbReference type="Gene3D" id="3.90.180.10">
    <property type="entry name" value="Medium-chain alcohol dehydrogenases, catalytic domain"/>
    <property type="match status" value="1"/>
</dbReference>
<dbReference type="InterPro" id="IPR014189">
    <property type="entry name" value="Quinone_OxRdtase_PIG3"/>
</dbReference>
<dbReference type="CDD" id="cd05276">
    <property type="entry name" value="p53_inducible_oxidoreductase"/>
    <property type="match status" value="1"/>
</dbReference>
<name>A0A239PTK0_9RHOB</name>
<dbReference type="RefSeq" id="WP_089343793.1">
    <property type="nucleotide sequence ID" value="NZ_CP067129.1"/>
</dbReference>